<organism evidence="3 4">
    <name type="scientific">Saponaria officinalis</name>
    <name type="common">Common soapwort</name>
    <name type="synonym">Lychnis saponaria</name>
    <dbReference type="NCBI Taxonomy" id="3572"/>
    <lineage>
        <taxon>Eukaryota</taxon>
        <taxon>Viridiplantae</taxon>
        <taxon>Streptophyta</taxon>
        <taxon>Embryophyta</taxon>
        <taxon>Tracheophyta</taxon>
        <taxon>Spermatophyta</taxon>
        <taxon>Magnoliopsida</taxon>
        <taxon>eudicotyledons</taxon>
        <taxon>Gunneridae</taxon>
        <taxon>Pentapetalae</taxon>
        <taxon>Caryophyllales</taxon>
        <taxon>Caryophyllaceae</taxon>
        <taxon>Caryophylleae</taxon>
        <taxon>Saponaria</taxon>
    </lineage>
</organism>
<feature type="signal peptide" evidence="1">
    <location>
        <begin position="1"/>
        <end position="23"/>
    </location>
</feature>
<feature type="domain" description="Gag1-like clamp" evidence="2">
    <location>
        <begin position="136"/>
        <end position="175"/>
    </location>
</feature>
<dbReference type="Proteomes" id="UP001443914">
    <property type="component" value="Unassembled WGS sequence"/>
</dbReference>
<dbReference type="PANTHER" id="PTHR33373">
    <property type="entry name" value="OS07G0479600 PROTEIN"/>
    <property type="match status" value="1"/>
</dbReference>
<dbReference type="AlphaFoldDB" id="A0AAW1JR88"/>
<evidence type="ECO:0000259" key="2">
    <source>
        <dbReference type="Pfam" id="PF13259"/>
    </source>
</evidence>
<keyword evidence="4" id="KW-1185">Reference proteome</keyword>
<proteinExistence type="predicted"/>
<accession>A0AAW1JR88</accession>
<dbReference type="EMBL" id="JBDFQZ010000007">
    <property type="protein sequence ID" value="KAK9706175.1"/>
    <property type="molecule type" value="Genomic_DNA"/>
</dbReference>
<feature type="chain" id="PRO_5043822352" description="Gag1-like clamp domain-containing protein" evidence="1">
    <location>
        <begin position="24"/>
        <end position="175"/>
    </location>
</feature>
<comment type="caution">
    <text evidence="3">The sequence shown here is derived from an EMBL/GenBank/DDBJ whole genome shotgun (WGS) entry which is preliminary data.</text>
</comment>
<evidence type="ECO:0000313" key="4">
    <source>
        <dbReference type="Proteomes" id="UP001443914"/>
    </source>
</evidence>
<feature type="domain" description="Gag1-like clamp" evidence="2">
    <location>
        <begin position="65"/>
        <end position="130"/>
    </location>
</feature>
<dbReference type="PANTHER" id="PTHR33373:SF13">
    <property type="entry name" value="DUF4050 DOMAIN-CONTAINING PROTEIN"/>
    <property type="match status" value="1"/>
</dbReference>
<sequence length="175" mass="19480">MTVYDSVTAWINSFLACIGSCLGRCAKPSGAPPNNDDRSKELYCQGQVVEKHSLSEDFWGTSAGDLDYAFGVSQRSMSSLSTSNLSFHSDMVAANTNSHNEFVNHGLRLWNQNRLQWIGGAKSSNEAQPSHGHTISLNATYDSLLSSKERFRRPIPLPEMVEFLVEVWEQEGLYD</sequence>
<evidence type="ECO:0000313" key="3">
    <source>
        <dbReference type="EMBL" id="KAK9706175.1"/>
    </source>
</evidence>
<dbReference type="InterPro" id="IPR025124">
    <property type="entry name" value="Gag1-like_clamp"/>
</dbReference>
<dbReference type="Pfam" id="PF13259">
    <property type="entry name" value="clamp_Gag1-like"/>
    <property type="match status" value="2"/>
</dbReference>
<reference evidence="3" key="1">
    <citation type="submission" date="2024-03" db="EMBL/GenBank/DDBJ databases">
        <title>WGS assembly of Saponaria officinalis var. Norfolk2.</title>
        <authorList>
            <person name="Jenkins J."/>
            <person name="Shu S."/>
            <person name="Grimwood J."/>
            <person name="Barry K."/>
            <person name="Goodstein D."/>
            <person name="Schmutz J."/>
            <person name="Leebens-Mack J."/>
            <person name="Osbourn A."/>
        </authorList>
    </citation>
    <scope>NUCLEOTIDE SEQUENCE [LARGE SCALE GENOMIC DNA]</scope>
    <source>
        <strain evidence="3">JIC</strain>
    </source>
</reference>
<name>A0AAW1JR88_SAPOF</name>
<gene>
    <name evidence="3" type="ORF">RND81_07G109100</name>
</gene>
<protein>
    <recommendedName>
        <fullName evidence="2">Gag1-like clamp domain-containing protein</fullName>
    </recommendedName>
</protein>
<evidence type="ECO:0000256" key="1">
    <source>
        <dbReference type="SAM" id="SignalP"/>
    </source>
</evidence>
<keyword evidence="1" id="KW-0732">Signal</keyword>